<dbReference type="HAMAP" id="MF_00182">
    <property type="entry name" value="Formyl_trans"/>
    <property type="match status" value="1"/>
</dbReference>
<accession>A0A6I2UGH5</accession>
<dbReference type="Gene3D" id="3.10.25.10">
    <property type="entry name" value="Formyl transferase, C-terminal domain"/>
    <property type="match status" value="1"/>
</dbReference>
<dbReference type="GO" id="GO:0005829">
    <property type="term" value="C:cytosol"/>
    <property type="evidence" value="ECO:0007669"/>
    <property type="project" value="TreeGrafter"/>
</dbReference>
<evidence type="ECO:0000256" key="4">
    <source>
        <dbReference type="ARBA" id="ARBA00016014"/>
    </source>
</evidence>
<name>A0A6I2UGH5_9FIRM</name>
<comment type="catalytic activity">
    <reaction evidence="7 8">
        <text>L-methionyl-tRNA(fMet) + (6R)-10-formyltetrahydrofolate = N-formyl-L-methionyl-tRNA(fMet) + (6S)-5,6,7,8-tetrahydrofolate + H(+)</text>
        <dbReference type="Rhea" id="RHEA:24380"/>
        <dbReference type="Rhea" id="RHEA-COMP:9952"/>
        <dbReference type="Rhea" id="RHEA-COMP:9953"/>
        <dbReference type="ChEBI" id="CHEBI:15378"/>
        <dbReference type="ChEBI" id="CHEBI:57453"/>
        <dbReference type="ChEBI" id="CHEBI:78530"/>
        <dbReference type="ChEBI" id="CHEBI:78844"/>
        <dbReference type="ChEBI" id="CHEBI:195366"/>
        <dbReference type="EC" id="2.1.2.9"/>
    </reaction>
</comment>
<evidence type="ECO:0000313" key="12">
    <source>
        <dbReference type="Proteomes" id="UP000433181"/>
    </source>
</evidence>
<organism evidence="11 12">
    <name type="scientific">Anaerovibrio slackiae</name>
    <dbReference type="NCBI Taxonomy" id="2652309"/>
    <lineage>
        <taxon>Bacteria</taxon>
        <taxon>Bacillati</taxon>
        <taxon>Bacillota</taxon>
        <taxon>Negativicutes</taxon>
        <taxon>Selenomonadales</taxon>
        <taxon>Selenomonadaceae</taxon>
        <taxon>Anaerovibrio</taxon>
    </lineage>
</organism>
<evidence type="ECO:0000313" key="11">
    <source>
        <dbReference type="EMBL" id="MSU08291.1"/>
    </source>
</evidence>
<protein>
    <recommendedName>
        <fullName evidence="4 8">Methionyl-tRNA formyltransferase</fullName>
        <ecNumber evidence="3 8">2.1.2.9</ecNumber>
    </recommendedName>
</protein>
<dbReference type="NCBIfam" id="TIGR00460">
    <property type="entry name" value="fmt"/>
    <property type="match status" value="1"/>
</dbReference>
<dbReference type="Gene3D" id="3.40.50.170">
    <property type="entry name" value="Formyl transferase, N-terminal domain"/>
    <property type="match status" value="1"/>
</dbReference>
<keyword evidence="12" id="KW-1185">Reference proteome</keyword>
<evidence type="ECO:0000256" key="5">
    <source>
        <dbReference type="ARBA" id="ARBA00022679"/>
    </source>
</evidence>
<dbReference type="SUPFAM" id="SSF50486">
    <property type="entry name" value="FMT C-terminal domain-like"/>
    <property type="match status" value="1"/>
</dbReference>
<dbReference type="RefSeq" id="WP_154406453.1">
    <property type="nucleotide sequence ID" value="NZ_JAQXJM010000024.1"/>
</dbReference>
<feature type="domain" description="Formyl transferase N-terminal" evidence="9">
    <location>
        <begin position="22"/>
        <end position="181"/>
    </location>
</feature>
<evidence type="ECO:0000256" key="2">
    <source>
        <dbReference type="ARBA" id="ARBA00010699"/>
    </source>
</evidence>
<dbReference type="GO" id="GO:0004479">
    <property type="term" value="F:methionyl-tRNA formyltransferase activity"/>
    <property type="evidence" value="ECO:0007669"/>
    <property type="project" value="UniProtKB-UniRule"/>
</dbReference>
<dbReference type="InterPro" id="IPR044135">
    <property type="entry name" value="Met-tRNA-FMT_C"/>
</dbReference>
<dbReference type="CDD" id="cd08646">
    <property type="entry name" value="FMT_core_Met-tRNA-FMT_N"/>
    <property type="match status" value="1"/>
</dbReference>
<evidence type="ECO:0000256" key="1">
    <source>
        <dbReference type="ARBA" id="ARBA00002606"/>
    </source>
</evidence>
<reference evidence="11 12" key="1">
    <citation type="submission" date="2019-08" db="EMBL/GenBank/DDBJ databases">
        <title>In-depth cultivation of the pig gut microbiome towards novel bacterial diversity and tailored functional studies.</title>
        <authorList>
            <person name="Wylensek D."/>
            <person name="Hitch T.C.A."/>
            <person name="Clavel T."/>
        </authorList>
    </citation>
    <scope>NUCLEOTIDE SEQUENCE [LARGE SCALE GENOMIC DNA]</scope>
    <source>
        <strain evidence="11 12">WCA-693-APC-5D-A</strain>
    </source>
</reference>
<feature type="binding site" evidence="8">
    <location>
        <begin position="111"/>
        <end position="114"/>
    </location>
    <ligand>
        <name>(6S)-5,6,7,8-tetrahydrofolate</name>
        <dbReference type="ChEBI" id="CHEBI:57453"/>
    </ligand>
</feature>
<dbReference type="InterPro" id="IPR005794">
    <property type="entry name" value="Fmt"/>
</dbReference>
<dbReference type="InterPro" id="IPR037022">
    <property type="entry name" value="Formyl_trans_C_sf"/>
</dbReference>
<dbReference type="CDD" id="cd08704">
    <property type="entry name" value="Met_tRNA_FMT_C"/>
    <property type="match status" value="1"/>
</dbReference>
<dbReference type="Pfam" id="PF00551">
    <property type="entry name" value="Formyl_trans_N"/>
    <property type="match status" value="1"/>
</dbReference>
<dbReference type="InterPro" id="IPR011034">
    <property type="entry name" value="Formyl_transferase-like_C_sf"/>
</dbReference>
<evidence type="ECO:0000256" key="3">
    <source>
        <dbReference type="ARBA" id="ARBA00012261"/>
    </source>
</evidence>
<dbReference type="Pfam" id="PF02911">
    <property type="entry name" value="Formyl_trans_C"/>
    <property type="match status" value="1"/>
</dbReference>
<dbReference type="InterPro" id="IPR036477">
    <property type="entry name" value="Formyl_transf_N_sf"/>
</dbReference>
<dbReference type="InterPro" id="IPR002376">
    <property type="entry name" value="Formyl_transf_N"/>
</dbReference>
<comment type="function">
    <text evidence="1 8">Attaches a formyl group to the free amino group of methionyl-tRNA(fMet). The formyl group appears to play a dual role in the initiator identity of N-formylmethionyl-tRNA by promoting its recognition by IF2 and preventing the misappropriation of this tRNA by the elongation apparatus.</text>
</comment>
<dbReference type="EC" id="2.1.2.9" evidence="3 8"/>
<evidence type="ECO:0000256" key="8">
    <source>
        <dbReference type="HAMAP-Rule" id="MF_00182"/>
    </source>
</evidence>
<sequence length="311" mass="34187">MDRLKTIFMGTPDFAVPCLRVLQEKTDIMAVITQPDRPKGRGHNLQASPVKQAALEYGLPVLQPEKIKTEEFTARLEEMQPDLIVVVAFGQILSQRILDIPRLGCVNVHASLLPRYRGAAPIHWSIINGEEETGVTTMLMDAGLDTGDMLLKDKVAITPDMTTEELHDKLMDMGGRLLSDTIDGLAAGTIVPEKQDDSLSNYAGMLNKETGHIDWTKTATEIHNLIRGLNSWPVAWGMLEGKNYKFWRTRAAEGDCSQPPGTVTELGKNSFKVATGKGLLEVLELQPPSRKRMSAGDFVRGHGVEIGAVFS</sequence>
<feature type="domain" description="Formyl transferase C-terminal" evidence="10">
    <location>
        <begin position="206"/>
        <end position="302"/>
    </location>
</feature>
<dbReference type="AlphaFoldDB" id="A0A6I2UGH5"/>
<dbReference type="PANTHER" id="PTHR11138:SF5">
    <property type="entry name" value="METHIONYL-TRNA FORMYLTRANSFERASE, MITOCHONDRIAL"/>
    <property type="match status" value="1"/>
</dbReference>
<proteinExistence type="inferred from homology"/>
<keyword evidence="5 8" id="KW-0808">Transferase</keyword>
<keyword evidence="6 8" id="KW-0648">Protein biosynthesis</keyword>
<dbReference type="PANTHER" id="PTHR11138">
    <property type="entry name" value="METHIONYL-TRNA FORMYLTRANSFERASE"/>
    <property type="match status" value="1"/>
</dbReference>
<dbReference type="Proteomes" id="UP000433181">
    <property type="component" value="Unassembled WGS sequence"/>
</dbReference>
<comment type="caution">
    <text evidence="11">The sequence shown here is derived from an EMBL/GenBank/DDBJ whole genome shotgun (WGS) entry which is preliminary data.</text>
</comment>
<dbReference type="InterPro" id="IPR005793">
    <property type="entry name" value="Formyl_trans_C"/>
</dbReference>
<dbReference type="SUPFAM" id="SSF53328">
    <property type="entry name" value="Formyltransferase"/>
    <property type="match status" value="1"/>
</dbReference>
<dbReference type="InterPro" id="IPR001555">
    <property type="entry name" value="GART_AS"/>
</dbReference>
<dbReference type="FunFam" id="3.40.50.12230:FF:000001">
    <property type="entry name" value="Methionyl-tRNA formyltransferase"/>
    <property type="match status" value="1"/>
</dbReference>
<evidence type="ECO:0000256" key="7">
    <source>
        <dbReference type="ARBA" id="ARBA00048558"/>
    </source>
</evidence>
<dbReference type="PROSITE" id="PS00373">
    <property type="entry name" value="GART"/>
    <property type="match status" value="1"/>
</dbReference>
<dbReference type="EMBL" id="VUNR01000006">
    <property type="protein sequence ID" value="MSU08291.1"/>
    <property type="molecule type" value="Genomic_DNA"/>
</dbReference>
<gene>
    <name evidence="8" type="primary">fmt</name>
    <name evidence="11" type="ORF">FYJ84_04715</name>
</gene>
<dbReference type="InterPro" id="IPR041711">
    <property type="entry name" value="Met-tRNA-FMT_N"/>
</dbReference>
<dbReference type="GeneID" id="96778208"/>
<evidence type="ECO:0000259" key="9">
    <source>
        <dbReference type="Pfam" id="PF00551"/>
    </source>
</evidence>
<evidence type="ECO:0000256" key="6">
    <source>
        <dbReference type="ARBA" id="ARBA00022917"/>
    </source>
</evidence>
<comment type="similarity">
    <text evidence="2 8">Belongs to the Fmt family.</text>
</comment>
<evidence type="ECO:0000259" key="10">
    <source>
        <dbReference type="Pfam" id="PF02911"/>
    </source>
</evidence>